<evidence type="ECO:0000313" key="1">
    <source>
        <dbReference type="EMBL" id="MEE2526610.1"/>
    </source>
</evidence>
<name>A0ABU7LRR9_9PROT</name>
<dbReference type="EMBL" id="JAZDRP010000005">
    <property type="protein sequence ID" value="MEE2526610.1"/>
    <property type="molecule type" value="Genomic_DNA"/>
</dbReference>
<evidence type="ECO:0000313" key="2">
    <source>
        <dbReference type="Proteomes" id="UP001354971"/>
    </source>
</evidence>
<accession>A0ABU7LRR9</accession>
<comment type="caution">
    <text evidence="1">The sequence shown here is derived from an EMBL/GenBank/DDBJ whole genome shotgun (WGS) entry which is preliminary data.</text>
</comment>
<keyword evidence="2" id="KW-1185">Reference proteome</keyword>
<dbReference type="Gene3D" id="3.40.50.10320">
    <property type="entry name" value="LmbE-like"/>
    <property type="match status" value="1"/>
</dbReference>
<evidence type="ECO:0008006" key="3">
    <source>
        <dbReference type="Google" id="ProtNLM"/>
    </source>
</evidence>
<reference evidence="1 2" key="1">
    <citation type="submission" date="2024-01" db="EMBL/GenBank/DDBJ databases">
        <title>Hyphobacterium bacterium isolated from marine sediment.</title>
        <authorList>
            <person name="Zhao S."/>
        </authorList>
    </citation>
    <scope>NUCLEOTIDE SEQUENCE [LARGE SCALE GENOMIC DNA]</scope>
    <source>
        <strain evidence="2">HN65</strain>
    </source>
</reference>
<dbReference type="Proteomes" id="UP001354971">
    <property type="component" value="Unassembled WGS sequence"/>
</dbReference>
<proteinExistence type="predicted"/>
<sequence>MAQANAPLAIFAHPGHELRILHTLGQLEAACLYLTDASGSTGHSRIPLTAGLLKQSGLPERVDFPFIPDAELYAGLHRHDERLIGALALELDRVIEIMQPRFLITDAAEGYNPAHDICHFIAVRAGNRHGLDVYDIALDADPADYGHATPGDCMDFSLDRGALAWKLDMIRQYIALAGEQLAQEAGHLLALYGEPAQGCEILRPALDWPRYDRTFEADQPFFERHGRQRVREGKYASALTYRDHLRPLLAAMMQPA</sequence>
<organism evidence="1 2">
    <name type="scientific">Hyphobacterium lacteum</name>
    <dbReference type="NCBI Taxonomy" id="3116575"/>
    <lineage>
        <taxon>Bacteria</taxon>
        <taxon>Pseudomonadati</taxon>
        <taxon>Pseudomonadota</taxon>
        <taxon>Alphaproteobacteria</taxon>
        <taxon>Maricaulales</taxon>
        <taxon>Maricaulaceae</taxon>
        <taxon>Hyphobacterium</taxon>
    </lineage>
</organism>
<protein>
    <recommendedName>
        <fullName evidence="3">PIG-L family deacetylase</fullName>
    </recommendedName>
</protein>
<dbReference type="InterPro" id="IPR024078">
    <property type="entry name" value="LmbE-like_dom_sf"/>
</dbReference>
<dbReference type="RefSeq" id="WP_330199273.1">
    <property type="nucleotide sequence ID" value="NZ_JAZDRP010000005.1"/>
</dbReference>
<gene>
    <name evidence="1" type="ORF">V0U79_09545</name>
</gene>